<keyword evidence="1" id="KW-1133">Transmembrane helix</keyword>
<evidence type="ECO:0000313" key="3">
    <source>
        <dbReference type="Proteomes" id="UP000677436"/>
    </source>
</evidence>
<keyword evidence="1" id="KW-0472">Membrane</keyword>
<evidence type="ECO:0008006" key="4">
    <source>
        <dbReference type="Google" id="ProtNLM"/>
    </source>
</evidence>
<dbReference type="RefSeq" id="WP_246512116.1">
    <property type="nucleotide sequence ID" value="NZ_AP024601.1"/>
</dbReference>
<dbReference type="InterPro" id="IPR036259">
    <property type="entry name" value="MFS_trans_sf"/>
</dbReference>
<accession>A0A8D5UFY7</accession>
<protein>
    <recommendedName>
        <fullName evidence="4">Major facilitator superfamily (MFS) profile domain-containing protein</fullName>
    </recommendedName>
</protein>
<dbReference type="KEGG" id="pabs:JIR001_26240"/>
<evidence type="ECO:0000256" key="1">
    <source>
        <dbReference type="SAM" id="Phobius"/>
    </source>
</evidence>
<feature type="transmembrane region" description="Helical" evidence="1">
    <location>
        <begin position="33"/>
        <end position="51"/>
    </location>
</feature>
<reference evidence="2" key="1">
    <citation type="journal article" date="2013" name="Int. J. Syst. Evol. Microbiol.">
        <title>Polycladomyces abyssicola gen. nov., sp. nov., a thermophilic filamentous bacterium isolated from hemipelagic sediment.</title>
        <authorList>
            <person name="Tsubouchi T."/>
            <person name="Shimane Y."/>
            <person name="Mori K."/>
            <person name="Usui K."/>
            <person name="Hiraki T."/>
            <person name="Tame A."/>
            <person name="Uematsu K."/>
            <person name="Maruyama T."/>
            <person name="Hatada Y."/>
        </authorList>
    </citation>
    <scope>NUCLEOTIDE SEQUENCE</scope>
    <source>
        <strain evidence="2">JIR-001</strain>
    </source>
</reference>
<keyword evidence="1" id="KW-0812">Transmembrane</keyword>
<name>A0A8D5UFY7_9BACL</name>
<evidence type="ECO:0000313" key="2">
    <source>
        <dbReference type="EMBL" id="BCU82841.1"/>
    </source>
</evidence>
<dbReference type="AlphaFoldDB" id="A0A8D5UFY7"/>
<dbReference type="SUPFAM" id="SSF103473">
    <property type="entry name" value="MFS general substrate transporter"/>
    <property type="match status" value="1"/>
</dbReference>
<dbReference type="EMBL" id="AP024601">
    <property type="protein sequence ID" value="BCU82841.1"/>
    <property type="molecule type" value="Genomic_DNA"/>
</dbReference>
<dbReference type="Gene3D" id="1.20.1250.20">
    <property type="entry name" value="MFS general substrate transporter like domains"/>
    <property type="match status" value="1"/>
</dbReference>
<organism evidence="2 3">
    <name type="scientific">Polycladomyces abyssicola</name>
    <dbReference type="NCBI Taxonomy" id="1125966"/>
    <lineage>
        <taxon>Bacteria</taxon>
        <taxon>Bacillati</taxon>
        <taxon>Bacillota</taxon>
        <taxon>Bacilli</taxon>
        <taxon>Bacillales</taxon>
        <taxon>Thermoactinomycetaceae</taxon>
        <taxon>Polycladomyces</taxon>
    </lineage>
</organism>
<feature type="transmembrane region" description="Helical" evidence="1">
    <location>
        <begin position="6"/>
        <end position="26"/>
    </location>
</feature>
<dbReference type="Proteomes" id="UP000677436">
    <property type="component" value="Chromosome"/>
</dbReference>
<proteinExistence type="predicted"/>
<reference evidence="2" key="2">
    <citation type="journal article" date="2021" name="Microbiol. Resour. Announc.">
        <title>Complete Genome Sequence of Polycladomyces abyssicola JIR-001T, Isolated from Hemipelagic Sediment in Deep Seawater.</title>
        <authorList>
            <person name="Tsubouchi T."/>
            <person name="Kaneko Y."/>
        </authorList>
    </citation>
    <scope>NUCLEOTIDE SEQUENCE</scope>
    <source>
        <strain evidence="2">JIR-001</strain>
    </source>
</reference>
<keyword evidence="3" id="KW-1185">Reference proteome</keyword>
<gene>
    <name evidence="2" type="ORF">JIR001_26240</name>
</gene>
<sequence length="69" mass="7690">MLHSLEYTAFTFLGYPIGSLLSLPLVERIDRKWLIVISAFLMAVFGISFGVTENPTLIILFGSFVHTGQ</sequence>